<dbReference type="InterPro" id="IPR050627">
    <property type="entry name" value="Nitroreductase/BluB"/>
</dbReference>
<dbReference type="GO" id="GO:0016491">
    <property type="term" value="F:oxidoreductase activity"/>
    <property type="evidence" value="ECO:0007669"/>
    <property type="project" value="InterPro"/>
</dbReference>
<proteinExistence type="predicted"/>
<dbReference type="RefSeq" id="WP_181355133.1">
    <property type="nucleotide sequence ID" value="NZ_JABJWZ010000248.1"/>
</dbReference>
<dbReference type="AlphaFoldDB" id="A0A7W3WNZ5"/>
<dbReference type="SUPFAM" id="SSF55469">
    <property type="entry name" value="FMN-dependent nitroreductase-like"/>
    <property type="match status" value="2"/>
</dbReference>
<sequence>MTPDTTPKHTPRATPARTSAAPGAPMVTGAVLERLISAAVAAPSIHNTQPWRYRLDPDTTTVEVRSAPERSLPHADPRRRALHVSVGAALFNLRLAARDAGFEPRVRLLPDPLAHPDLLARVSLAAPGQPSADTAAEPAEPAELYAALWRRHSSRMPFSGRPLPPELLVELVAAARAEGAVAYFPGPEAVDRLLAITAEAESRNEASAGRRTESRSWVRADAPGVTPGRDGVPFSALGPQDSAERLPMRAFSDPGPGGRPPDAAFERRPTLAVLATPGDRRADWLRAGQALERLLLTATARSVRTSMLYQPIEWPDLRAELARACGLHTRPQM</sequence>
<name>A0A7W3WNZ5_9ACTN</name>
<evidence type="ECO:0000313" key="2">
    <source>
        <dbReference type="EMBL" id="MBB1255801.1"/>
    </source>
</evidence>
<protein>
    <recommendedName>
        <fullName evidence="4">Nitroreductase domain-containing protein</fullName>
    </recommendedName>
</protein>
<feature type="region of interest" description="Disordered" evidence="1">
    <location>
        <begin position="201"/>
        <end position="240"/>
    </location>
</feature>
<dbReference type="PANTHER" id="PTHR23026:SF123">
    <property type="entry name" value="NAD(P)H NITROREDUCTASE RV3131-RELATED"/>
    <property type="match status" value="1"/>
</dbReference>
<comment type="caution">
    <text evidence="2">The sequence shown here is derived from an EMBL/GenBank/DDBJ whole genome shotgun (WGS) entry which is preliminary data.</text>
</comment>
<accession>A0A7W3WNZ5</accession>
<feature type="compositionally biased region" description="Low complexity" evidence="1">
    <location>
        <begin position="12"/>
        <end position="24"/>
    </location>
</feature>
<feature type="region of interest" description="Disordered" evidence="1">
    <location>
        <begin position="1"/>
        <end position="24"/>
    </location>
</feature>
<feature type="compositionally biased region" description="Basic and acidic residues" evidence="1">
    <location>
        <begin position="201"/>
        <end position="218"/>
    </location>
</feature>
<dbReference type="NCBIfam" id="NF047509">
    <property type="entry name" value="Rv3131_FMN_oxido"/>
    <property type="match status" value="1"/>
</dbReference>
<organism evidence="2 3">
    <name type="scientific">Streptomyces alkaliterrae</name>
    <dbReference type="NCBI Taxonomy" id="2213162"/>
    <lineage>
        <taxon>Bacteria</taxon>
        <taxon>Bacillati</taxon>
        <taxon>Actinomycetota</taxon>
        <taxon>Actinomycetes</taxon>
        <taxon>Kitasatosporales</taxon>
        <taxon>Streptomycetaceae</taxon>
        <taxon>Streptomyces</taxon>
    </lineage>
</organism>
<dbReference type="EMBL" id="JABJWZ010000248">
    <property type="protein sequence ID" value="MBB1255801.1"/>
    <property type="molecule type" value="Genomic_DNA"/>
</dbReference>
<evidence type="ECO:0000313" key="3">
    <source>
        <dbReference type="Proteomes" id="UP000525686"/>
    </source>
</evidence>
<reference evidence="3" key="1">
    <citation type="submission" date="2020-05" db="EMBL/GenBank/DDBJ databases">
        <title>Classification of alakaliphilic streptomycetes isolated from an alkaline soil next to Lonar Crater, India and a proposal for the recognition of Streptomyces alkaliterrae sp. nov.</title>
        <authorList>
            <person name="Golinska P."/>
        </authorList>
    </citation>
    <scope>NUCLEOTIDE SEQUENCE [LARGE SCALE GENOMIC DNA]</scope>
    <source>
        <strain evidence="3">OF3</strain>
    </source>
</reference>
<dbReference type="Proteomes" id="UP000525686">
    <property type="component" value="Unassembled WGS sequence"/>
</dbReference>
<dbReference type="InterPro" id="IPR000415">
    <property type="entry name" value="Nitroreductase-like"/>
</dbReference>
<dbReference type="PANTHER" id="PTHR23026">
    <property type="entry name" value="NADPH NITROREDUCTASE"/>
    <property type="match status" value="1"/>
</dbReference>
<gene>
    <name evidence="2" type="ORF">H3146_20920</name>
</gene>
<feature type="non-terminal residue" evidence="2">
    <location>
        <position position="333"/>
    </location>
</feature>
<dbReference type="Gene3D" id="3.40.109.10">
    <property type="entry name" value="NADH Oxidase"/>
    <property type="match status" value="1"/>
</dbReference>
<evidence type="ECO:0000256" key="1">
    <source>
        <dbReference type="SAM" id="MobiDB-lite"/>
    </source>
</evidence>
<evidence type="ECO:0008006" key="4">
    <source>
        <dbReference type="Google" id="ProtNLM"/>
    </source>
</evidence>